<evidence type="ECO:0000256" key="1">
    <source>
        <dbReference type="SAM" id="Phobius"/>
    </source>
</evidence>
<evidence type="ECO:0008006" key="4">
    <source>
        <dbReference type="Google" id="ProtNLM"/>
    </source>
</evidence>
<keyword evidence="1" id="KW-0472">Membrane</keyword>
<dbReference type="GO" id="GO:0018990">
    <property type="term" value="P:ecdysis, chitin-based cuticle"/>
    <property type="evidence" value="ECO:0007669"/>
    <property type="project" value="InterPro"/>
</dbReference>
<proteinExistence type="predicted"/>
<protein>
    <recommendedName>
        <fullName evidence="4">Eclosion hormone</fullName>
    </recommendedName>
</protein>
<evidence type="ECO:0000313" key="2">
    <source>
        <dbReference type="EMBL" id="CAB3373258.1"/>
    </source>
</evidence>
<dbReference type="Pfam" id="PF04736">
    <property type="entry name" value="Eclosion"/>
    <property type="match status" value="1"/>
</dbReference>
<dbReference type="AlphaFoldDB" id="A0A8S1CWW7"/>
<sequence>MLMLFLSNYYSWERKLITIIYLFLLRRSVPPEQQIQTTVGSSQISSHHSKKMRVNTLVLVVVLLACSVYLVEGNPLAVCIRNCAQCKKMFGDYFEGQMCADWCMKFKGKLIPDCEDIDTIAQFLNKLE</sequence>
<comment type="caution">
    <text evidence="2">The sequence shown here is derived from an EMBL/GenBank/DDBJ whole genome shotgun (WGS) entry which is preliminary data.</text>
</comment>
<reference evidence="2 3" key="1">
    <citation type="submission" date="2020-04" db="EMBL/GenBank/DDBJ databases">
        <authorList>
            <person name="Alioto T."/>
            <person name="Alioto T."/>
            <person name="Gomez Garrido J."/>
        </authorList>
    </citation>
    <scope>NUCLEOTIDE SEQUENCE [LARGE SCALE GENOMIC DNA]</scope>
</reference>
<keyword evidence="1" id="KW-0812">Transmembrane</keyword>
<keyword evidence="3" id="KW-1185">Reference proteome</keyword>
<gene>
    <name evidence="2" type="ORF">CLODIP_2_CD03696</name>
</gene>
<dbReference type="GO" id="GO:0007218">
    <property type="term" value="P:neuropeptide signaling pathway"/>
    <property type="evidence" value="ECO:0007669"/>
    <property type="project" value="InterPro"/>
</dbReference>
<name>A0A8S1CWW7_9INSE</name>
<dbReference type="EMBL" id="CADEPI010000083">
    <property type="protein sequence ID" value="CAB3373258.1"/>
    <property type="molecule type" value="Genomic_DNA"/>
</dbReference>
<dbReference type="Proteomes" id="UP000494165">
    <property type="component" value="Unassembled WGS sequence"/>
</dbReference>
<dbReference type="GO" id="GO:0008255">
    <property type="term" value="F:ecdysis-triggering hormone activity"/>
    <property type="evidence" value="ECO:0007669"/>
    <property type="project" value="InterPro"/>
</dbReference>
<accession>A0A8S1CWW7</accession>
<evidence type="ECO:0000313" key="3">
    <source>
        <dbReference type="Proteomes" id="UP000494165"/>
    </source>
</evidence>
<feature type="transmembrane region" description="Helical" evidence="1">
    <location>
        <begin position="54"/>
        <end position="71"/>
    </location>
</feature>
<dbReference type="OrthoDB" id="45365at2759"/>
<dbReference type="InterPro" id="IPR006825">
    <property type="entry name" value="Eclosion"/>
</dbReference>
<keyword evidence="1" id="KW-1133">Transmembrane helix</keyword>
<organism evidence="2 3">
    <name type="scientific">Cloeon dipterum</name>
    <dbReference type="NCBI Taxonomy" id="197152"/>
    <lineage>
        <taxon>Eukaryota</taxon>
        <taxon>Metazoa</taxon>
        <taxon>Ecdysozoa</taxon>
        <taxon>Arthropoda</taxon>
        <taxon>Hexapoda</taxon>
        <taxon>Insecta</taxon>
        <taxon>Pterygota</taxon>
        <taxon>Palaeoptera</taxon>
        <taxon>Ephemeroptera</taxon>
        <taxon>Pisciforma</taxon>
        <taxon>Baetidae</taxon>
        <taxon>Cloeon</taxon>
    </lineage>
</organism>